<proteinExistence type="predicted"/>
<dbReference type="RefSeq" id="WP_274796973.1">
    <property type="nucleotide sequence ID" value="NZ_CP113527.1"/>
</dbReference>
<dbReference type="EMBL" id="CP113527">
    <property type="protein sequence ID" value="WDV08764.1"/>
    <property type="molecule type" value="Genomic_DNA"/>
</dbReference>
<name>A0AAJ5RYU5_9BACI</name>
<accession>A0AAJ5RYU5</accession>
<dbReference type="AlphaFoldDB" id="A0AAJ5RYU5"/>
<reference evidence="1" key="1">
    <citation type="submission" date="2022-11" db="EMBL/GenBank/DDBJ databases">
        <title>Lysinibacillus irui.</title>
        <authorList>
            <person name="Akintayo S.O."/>
        </authorList>
    </citation>
    <scope>NUCLEOTIDE SEQUENCE</scope>
    <source>
        <strain evidence="1">IRB4-01</strain>
    </source>
</reference>
<evidence type="ECO:0000313" key="2">
    <source>
        <dbReference type="Proteomes" id="UP001219585"/>
    </source>
</evidence>
<gene>
    <name evidence="1" type="ORF">OU989_09910</name>
</gene>
<sequence length="186" mass="20704">MAKNEIRTPFELDLLAKAQALKGTKPPSPWIHETIVLANGVLACGWDPDENIVLISGSGYSVTEPITGRRLTRERDADRTDDSISDDRLTFQLPISKQPIPIFGFEAGDGIHMTTDGWHVEVIYPWWPRATVVLDHLYTTHYEYLKNATAIDVQRLDGVIKCGFSPSGKHLLIMGSGGALIYSRKE</sequence>
<dbReference type="Proteomes" id="UP001219585">
    <property type="component" value="Chromosome"/>
</dbReference>
<organism evidence="1 2">
    <name type="scientific">Lysinibacillus irui</name>
    <dbReference type="NCBI Taxonomy" id="2998077"/>
    <lineage>
        <taxon>Bacteria</taxon>
        <taxon>Bacillati</taxon>
        <taxon>Bacillota</taxon>
        <taxon>Bacilli</taxon>
        <taxon>Bacillales</taxon>
        <taxon>Bacillaceae</taxon>
        <taxon>Lysinibacillus</taxon>
    </lineage>
</organism>
<dbReference type="KEGG" id="liu:OU989_09910"/>
<protein>
    <submittedName>
        <fullName evidence="1">Uncharacterized protein</fullName>
    </submittedName>
</protein>
<evidence type="ECO:0000313" key="1">
    <source>
        <dbReference type="EMBL" id="WDV08764.1"/>
    </source>
</evidence>